<feature type="domain" description="AMP-dependent synthetase/ligase" evidence="4">
    <location>
        <begin position="53"/>
        <end position="448"/>
    </location>
</feature>
<evidence type="ECO:0000313" key="5">
    <source>
        <dbReference type="EMBL" id="MBE5035441.1"/>
    </source>
</evidence>
<dbReference type="Proteomes" id="UP001516588">
    <property type="component" value="Unassembled WGS sequence"/>
</dbReference>
<accession>A0ABR9QX62</accession>
<dbReference type="PANTHER" id="PTHR43272">
    <property type="entry name" value="LONG-CHAIN-FATTY-ACID--COA LIGASE"/>
    <property type="match status" value="1"/>
</dbReference>
<dbReference type="Gene3D" id="3.30.300.30">
    <property type="match status" value="1"/>
</dbReference>
<dbReference type="InterPro" id="IPR020845">
    <property type="entry name" value="AMP-binding_CS"/>
</dbReference>
<name>A0ABR9QX62_9FIRM</name>
<dbReference type="Pfam" id="PF23562">
    <property type="entry name" value="AMP-binding_C_3"/>
    <property type="match status" value="1"/>
</dbReference>
<evidence type="ECO:0000256" key="2">
    <source>
        <dbReference type="ARBA" id="ARBA00022840"/>
    </source>
</evidence>
<comment type="catalytic activity">
    <reaction evidence="3">
        <text>a long-chain fatty acid + ATP + CoA = a long-chain fatty acyl-CoA + AMP + diphosphate</text>
        <dbReference type="Rhea" id="RHEA:15421"/>
        <dbReference type="ChEBI" id="CHEBI:30616"/>
        <dbReference type="ChEBI" id="CHEBI:33019"/>
        <dbReference type="ChEBI" id="CHEBI:57287"/>
        <dbReference type="ChEBI" id="CHEBI:57560"/>
        <dbReference type="ChEBI" id="CHEBI:83139"/>
        <dbReference type="ChEBI" id="CHEBI:456215"/>
        <dbReference type="EC" id="6.2.1.3"/>
    </reaction>
    <physiologicalReaction direction="left-to-right" evidence="3">
        <dbReference type="Rhea" id="RHEA:15422"/>
    </physiologicalReaction>
</comment>
<organism evidence="5 6">
    <name type="scientific">Gallibacter intestinalis</name>
    <dbReference type="NCBI Taxonomy" id="2779356"/>
    <lineage>
        <taxon>Bacteria</taxon>
        <taxon>Bacillati</taxon>
        <taxon>Bacillota</taxon>
        <taxon>Clostridia</taxon>
        <taxon>Eubacteriales</taxon>
        <taxon>Eubacteriaceae</taxon>
        <taxon>Gallibacter</taxon>
    </lineage>
</organism>
<dbReference type="PANTHER" id="PTHR43272:SF33">
    <property type="entry name" value="AMP-BINDING DOMAIN-CONTAINING PROTEIN-RELATED"/>
    <property type="match status" value="1"/>
</dbReference>
<keyword evidence="2" id="KW-0067">ATP-binding</keyword>
<reference evidence="5 6" key="1">
    <citation type="submission" date="2020-10" db="EMBL/GenBank/DDBJ databases">
        <title>ChiBAC.</title>
        <authorList>
            <person name="Zenner C."/>
            <person name="Hitch T.C.A."/>
            <person name="Clavel T."/>
        </authorList>
    </citation>
    <scope>NUCLEOTIDE SEQUENCE [LARGE SCALE GENOMIC DNA]</scope>
    <source>
        <strain evidence="5 6">DSM 108706</strain>
    </source>
</reference>
<proteinExistence type="predicted"/>
<dbReference type="SUPFAM" id="SSF56801">
    <property type="entry name" value="Acetyl-CoA synthetase-like"/>
    <property type="match status" value="1"/>
</dbReference>
<dbReference type="PROSITE" id="PS00455">
    <property type="entry name" value="AMP_BINDING"/>
    <property type="match status" value="1"/>
</dbReference>
<dbReference type="InterPro" id="IPR042099">
    <property type="entry name" value="ANL_N_sf"/>
</dbReference>
<keyword evidence="6" id="KW-1185">Reference proteome</keyword>
<evidence type="ECO:0000313" key="6">
    <source>
        <dbReference type="Proteomes" id="UP001516588"/>
    </source>
</evidence>
<dbReference type="RefSeq" id="WP_226385088.1">
    <property type="nucleotide sequence ID" value="NZ_JADCKA010000005.1"/>
</dbReference>
<evidence type="ECO:0000256" key="1">
    <source>
        <dbReference type="ARBA" id="ARBA00022741"/>
    </source>
</evidence>
<dbReference type="Gene3D" id="3.40.50.12780">
    <property type="entry name" value="N-terminal domain of ligase-like"/>
    <property type="match status" value="1"/>
</dbReference>
<dbReference type="EMBL" id="JADCKA010000005">
    <property type="protein sequence ID" value="MBE5035441.1"/>
    <property type="molecule type" value="Genomic_DNA"/>
</dbReference>
<keyword evidence="1" id="KW-0547">Nucleotide-binding</keyword>
<protein>
    <submittedName>
        <fullName evidence="5">AMP-binding protein</fullName>
    </submittedName>
</protein>
<dbReference type="InterPro" id="IPR045851">
    <property type="entry name" value="AMP-bd_C_sf"/>
</dbReference>
<gene>
    <name evidence="5" type="ORF">INF20_03985</name>
</gene>
<evidence type="ECO:0000259" key="4">
    <source>
        <dbReference type="Pfam" id="PF00501"/>
    </source>
</evidence>
<sequence>MSFERTWSTKEADRKWAQEIADLVNNDPRPAVKYKESRPITDIRDMILSSTALYPDNVAFYEKEKKGAPYGKTTYREMTEKMNALGTALVDLGLKDKRIAIIGANSSRWALSYLATVCGTGVVVPLDKELPAETLEEFITQAQVSAVIFDRKYEEMFRSIKEKNTNMLAVLINMDAAEDSAISLSWNGLVERGRELIAKGDRRFLDAEIDTDVMSVLLFTSGTTGRSKGVMLSQKNLASDIMLAPTILKVNSYDIFFSVLPVHHTYECTCGFMMPLYKGAAIAYCEGLKYITKNLEEIKPTMFLGVPAIFEKLYKKIWQNVRKKGKENTLKKVIGINNKTKKVGINIGKIFFKDILAVFGGRMRIMICGGAAISPEVLDGIRDFGINAVQGYGLTECAPLAALNPDTAPVASSIGIEFPGIKLEVQDVNEEGIGELCVKGPNVMMGYYQMPEETAEVVQDGWFHTGDLGYIDEQGYAYITGRKKNVIITKNGENVYPEEVEYTLNLSPIIEESMVYQTEAENKNDTIIAASIVLDMEGVEEFYGEDMSDEELENLVWEVVDKYNAINPVYKQIRKINVRKAELKKNTSKKIIRFAEENK</sequence>
<dbReference type="InterPro" id="IPR000873">
    <property type="entry name" value="AMP-dep_synth/lig_dom"/>
</dbReference>
<comment type="caution">
    <text evidence="5">The sequence shown here is derived from an EMBL/GenBank/DDBJ whole genome shotgun (WGS) entry which is preliminary data.</text>
</comment>
<dbReference type="Pfam" id="PF00501">
    <property type="entry name" value="AMP-binding"/>
    <property type="match status" value="1"/>
</dbReference>
<evidence type="ECO:0000256" key="3">
    <source>
        <dbReference type="ARBA" id="ARBA00024484"/>
    </source>
</evidence>